<dbReference type="EMBL" id="MN740997">
    <property type="protein sequence ID" value="QHU22129.1"/>
    <property type="molecule type" value="Genomic_DNA"/>
</dbReference>
<accession>A0A6C0KX10</accession>
<dbReference type="AlphaFoldDB" id="A0A6C0KX10"/>
<proteinExistence type="predicted"/>
<evidence type="ECO:0000313" key="1">
    <source>
        <dbReference type="EMBL" id="QHU22129.1"/>
    </source>
</evidence>
<organism evidence="1">
    <name type="scientific">viral metagenome</name>
    <dbReference type="NCBI Taxonomy" id="1070528"/>
    <lineage>
        <taxon>unclassified sequences</taxon>
        <taxon>metagenomes</taxon>
        <taxon>organismal metagenomes</taxon>
    </lineage>
</organism>
<protein>
    <submittedName>
        <fullName evidence="1">Uncharacterized protein</fullName>
    </submittedName>
</protein>
<name>A0A6C0KX10_9ZZZZ</name>
<sequence>MYQSVLTLGVLALRFVMVLTGDVAKTTNNLYRYLTTEHEWFIADNGQFVDRSVISIADATRFWYFDGKVIVDMRHNGIEKRLPYLSGEFTLGDETVSMEDFFSETRFMGGVEPPFAVLMAAFIIREKRFYDWASAKFKMFLRDGSEKEFTGVPV</sequence>
<reference evidence="1" key="1">
    <citation type="journal article" date="2020" name="Nature">
        <title>Giant virus diversity and host interactions through global metagenomics.</title>
        <authorList>
            <person name="Schulz F."/>
            <person name="Roux S."/>
            <person name="Paez-Espino D."/>
            <person name="Jungbluth S."/>
            <person name="Walsh D.A."/>
            <person name="Denef V.J."/>
            <person name="McMahon K.D."/>
            <person name="Konstantinidis K.T."/>
            <person name="Eloe-Fadrosh E.A."/>
            <person name="Kyrpides N.C."/>
            <person name="Woyke T."/>
        </authorList>
    </citation>
    <scope>NUCLEOTIDE SEQUENCE</scope>
    <source>
        <strain evidence="1">GVMAG-S-3300013286-35</strain>
    </source>
</reference>